<dbReference type="EMBL" id="JBEHCU010012226">
    <property type="protein sequence ID" value="KAL1375769.1"/>
    <property type="molecule type" value="Genomic_DNA"/>
</dbReference>
<name>A0ABD1CHA2_CULPP</name>
<comment type="catalytic activity">
    <reaction evidence="15 18">
        <text>L-tyrosyl-[protein] + ATP = O-phospho-L-tyrosyl-[protein] + ADP + H(+)</text>
        <dbReference type="Rhea" id="RHEA:10596"/>
        <dbReference type="Rhea" id="RHEA-COMP:10136"/>
        <dbReference type="Rhea" id="RHEA-COMP:20101"/>
        <dbReference type="ChEBI" id="CHEBI:15378"/>
        <dbReference type="ChEBI" id="CHEBI:30616"/>
        <dbReference type="ChEBI" id="CHEBI:46858"/>
        <dbReference type="ChEBI" id="CHEBI:61978"/>
        <dbReference type="ChEBI" id="CHEBI:456216"/>
        <dbReference type="EC" id="2.7.10.1"/>
    </reaction>
</comment>
<keyword evidence="10 20" id="KW-0472">Membrane</keyword>
<evidence type="ECO:0000256" key="2">
    <source>
        <dbReference type="ARBA" id="ARBA00022475"/>
    </source>
</evidence>
<dbReference type="Pfam" id="PF12810">
    <property type="entry name" value="ALK_LTK_GRD"/>
    <property type="match status" value="1"/>
</dbReference>
<feature type="transmembrane region" description="Helical" evidence="20">
    <location>
        <begin position="1099"/>
        <end position="1123"/>
    </location>
</feature>
<dbReference type="SUPFAM" id="SSF56112">
    <property type="entry name" value="Protein kinase-like (PK-like)"/>
    <property type="match status" value="1"/>
</dbReference>
<gene>
    <name evidence="24" type="ORF">pipiens_004591</name>
</gene>
<keyword evidence="25" id="KW-1185">Reference proteome</keyword>
<dbReference type="SUPFAM" id="SSF49899">
    <property type="entry name" value="Concanavalin A-like lectins/glucanases"/>
    <property type="match status" value="2"/>
</dbReference>
<comment type="caution">
    <text evidence="16">Lacks conserved residue(s) required for the propagation of feature annotation.</text>
</comment>
<organism evidence="24 25">
    <name type="scientific">Culex pipiens pipiens</name>
    <name type="common">Northern house mosquito</name>
    <dbReference type="NCBI Taxonomy" id="38569"/>
    <lineage>
        <taxon>Eukaryota</taxon>
        <taxon>Metazoa</taxon>
        <taxon>Ecdysozoa</taxon>
        <taxon>Arthropoda</taxon>
        <taxon>Hexapoda</taxon>
        <taxon>Insecta</taxon>
        <taxon>Pterygota</taxon>
        <taxon>Neoptera</taxon>
        <taxon>Endopterygota</taxon>
        <taxon>Diptera</taxon>
        <taxon>Nematocera</taxon>
        <taxon>Culicoidea</taxon>
        <taxon>Culicidae</taxon>
        <taxon>Culicinae</taxon>
        <taxon>Culicini</taxon>
        <taxon>Culex</taxon>
        <taxon>Culex</taxon>
    </lineage>
</organism>
<dbReference type="CDD" id="cd05036">
    <property type="entry name" value="PTKc_ALK_LTK"/>
    <property type="match status" value="1"/>
</dbReference>
<keyword evidence="13 18" id="KW-0675">Receptor</keyword>
<dbReference type="PROSITE" id="PS00109">
    <property type="entry name" value="PROTEIN_KINASE_TYR"/>
    <property type="match status" value="1"/>
</dbReference>
<dbReference type="InterPro" id="IPR013320">
    <property type="entry name" value="ConA-like_dom_sf"/>
</dbReference>
<dbReference type="Gene3D" id="1.10.510.10">
    <property type="entry name" value="Transferase(Phosphotransferase) domain 1"/>
    <property type="match status" value="1"/>
</dbReference>
<dbReference type="Pfam" id="PF07714">
    <property type="entry name" value="PK_Tyr_Ser-Thr"/>
    <property type="match status" value="1"/>
</dbReference>
<dbReference type="InterPro" id="IPR050122">
    <property type="entry name" value="RTK"/>
</dbReference>
<comment type="similarity">
    <text evidence="18">Belongs to the protein kinase superfamily. Tyr protein kinase family. Insulin receptor subfamily.</text>
</comment>
<feature type="signal peptide" evidence="21">
    <location>
        <begin position="1"/>
        <end position="23"/>
    </location>
</feature>
<dbReference type="InterPro" id="IPR000998">
    <property type="entry name" value="MAM_dom"/>
</dbReference>
<evidence type="ECO:0000256" key="21">
    <source>
        <dbReference type="SAM" id="SignalP"/>
    </source>
</evidence>
<evidence type="ECO:0000256" key="13">
    <source>
        <dbReference type="ARBA" id="ARBA00023170"/>
    </source>
</evidence>
<dbReference type="InterPro" id="IPR017441">
    <property type="entry name" value="Protein_kinase_ATP_BS"/>
</dbReference>
<feature type="binding site" evidence="17">
    <location>
        <position position="1222"/>
    </location>
    <ligand>
        <name>ATP</name>
        <dbReference type="ChEBI" id="CHEBI:30616"/>
    </ligand>
</feature>
<dbReference type="InterPro" id="IPR008266">
    <property type="entry name" value="Tyr_kinase_AS"/>
</dbReference>
<dbReference type="Pfam" id="PF00629">
    <property type="entry name" value="MAM"/>
    <property type="match status" value="2"/>
</dbReference>
<evidence type="ECO:0000259" key="22">
    <source>
        <dbReference type="PROSITE" id="PS50011"/>
    </source>
</evidence>
<dbReference type="FunFam" id="2.60.120.200:FF:000193">
    <property type="entry name" value="Tyrosine-protein kinase receptor"/>
    <property type="match status" value="1"/>
</dbReference>
<dbReference type="InterPro" id="IPR002172">
    <property type="entry name" value="LDrepeatLR_classA_rpt"/>
</dbReference>
<evidence type="ECO:0000256" key="4">
    <source>
        <dbReference type="ARBA" id="ARBA00022692"/>
    </source>
</evidence>
<dbReference type="InterPro" id="IPR002011">
    <property type="entry name" value="Tyr_kinase_rcpt_2_CS"/>
</dbReference>
<evidence type="ECO:0000256" key="6">
    <source>
        <dbReference type="ARBA" id="ARBA00022741"/>
    </source>
</evidence>
<feature type="region of interest" description="Disordered" evidence="19">
    <location>
        <begin position="1721"/>
        <end position="1766"/>
    </location>
</feature>
<evidence type="ECO:0000256" key="16">
    <source>
        <dbReference type="PROSITE-ProRule" id="PRU00124"/>
    </source>
</evidence>
<dbReference type="SMART" id="SM00219">
    <property type="entry name" value="TyrKc"/>
    <property type="match status" value="1"/>
</dbReference>
<dbReference type="GO" id="GO:0005524">
    <property type="term" value="F:ATP binding"/>
    <property type="evidence" value="ECO:0007669"/>
    <property type="project" value="UniProtKB-UniRule"/>
</dbReference>
<keyword evidence="6 17" id="KW-0547">Nucleotide-binding</keyword>
<feature type="region of interest" description="Disordered" evidence="19">
    <location>
        <begin position="203"/>
        <end position="255"/>
    </location>
</feature>
<keyword evidence="8 17" id="KW-0067">ATP-binding</keyword>
<evidence type="ECO:0000313" key="24">
    <source>
        <dbReference type="EMBL" id="KAL1375769.1"/>
    </source>
</evidence>
<evidence type="ECO:0000256" key="14">
    <source>
        <dbReference type="ARBA" id="ARBA00023180"/>
    </source>
</evidence>
<evidence type="ECO:0000259" key="23">
    <source>
        <dbReference type="PROSITE" id="PS50060"/>
    </source>
</evidence>
<dbReference type="PROSITE" id="PS00107">
    <property type="entry name" value="PROTEIN_KINASE_ATP"/>
    <property type="match status" value="1"/>
</dbReference>
<keyword evidence="5 21" id="KW-0732">Signal</keyword>
<evidence type="ECO:0000256" key="19">
    <source>
        <dbReference type="SAM" id="MobiDB-lite"/>
    </source>
</evidence>
<accession>A0ABD1CHA2</accession>
<dbReference type="PROSITE" id="PS01209">
    <property type="entry name" value="LDLRA_1"/>
    <property type="match status" value="1"/>
</dbReference>
<comment type="subcellular location">
    <subcellularLocation>
        <location evidence="1">Cell membrane</location>
        <topology evidence="1">Single-pass type I membrane protein</topology>
    </subcellularLocation>
</comment>
<comment type="caution">
    <text evidence="24">The sequence shown here is derived from an EMBL/GenBank/DDBJ whole genome shotgun (WGS) entry which is preliminary data.</text>
</comment>
<evidence type="ECO:0000256" key="15">
    <source>
        <dbReference type="ARBA" id="ARBA00051243"/>
    </source>
</evidence>
<evidence type="ECO:0000256" key="17">
    <source>
        <dbReference type="PROSITE-ProRule" id="PRU10141"/>
    </source>
</evidence>
<dbReference type="CDD" id="cd06263">
    <property type="entry name" value="MAM"/>
    <property type="match status" value="2"/>
</dbReference>
<dbReference type="Gene3D" id="3.30.200.20">
    <property type="entry name" value="Phosphorylase Kinase, domain 1"/>
    <property type="match status" value="1"/>
</dbReference>
<evidence type="ECO:0000256" key="8">
    <source>
        <dbReference type="ARBA" id="ARBA00022840"/>
    </source>
</evidence>
<evidence type="ECO:0000313" key="25">
    <source>
        <dbReference type="Proteomes" id="UP001562425"/>
    </source>
</evidence>
<dbReference type="InterPro" id="IPR001245">
    <property type="entry name" value="Ser-Thr/Tyr_kinase_cat_dom"/>
</dbReference>
<keyword evidence="11" id="KW-0829">Tyrosine-protein kinase</keyword>
<dbReference type="Proteomes" id="UP001562425">
    <property type="component" value="Unassembled WGS sequence"/>
</dbReference>
<keyword evidence="12" id="KW-1015">Disulfide bond</keyword>
<feature type="region of interest" description="Disordered" evidence="19">
    <location>
        <begin position="929"/>
        <end position="954"/>
    </location>
</feature>
<dbReference type="InterPro" id="IPR020635">
    <property type="entry name" value="Tyr_kinase_cat_dom"/>
</dbReference>
<dbReference type="Gene3D" id="2.60.120.200">
    <property type="match status" value="2"/>
</dbReference>
<evidence type="ECO:0000256" key="11">
    <source>
        <dbReference type="ARBA" id="ARBA00023137"/>
    </source>
</evidence>
<keyword evidence="3" id="KW-0808">Transferase</keyword>
<evidence type="ECO:0000256" key="10">
    <source>
        <dbReference type="ARBA" id="ARBA00023136"/>
    </source>
</evidence>
<evidence type="ECO:0000256" key="18">
    <source>
        <dbReference type="RuleBase" id="RU000312"/>
    </source>
</evidence>
<dbReference type="FunFam" id="3.30.200.20:FF:000117">
    <property type="entry name" value="Tyrosine-protein kinase receptor"/>
    <property type="match status" value="1"/>
</dbReference>
<dbReference type="EC" id="2.7.10.1" evidence="18"/>
<evidence type="ECO:0000256" key="12">
    <source>
        <dbReference type="ARBA" id="ARBA00023157"/>
    </source>
</evidence>
<reference evidence="24 25" key="1">
    <citation type="submission" date="2024-05" db="EMBL/GenBank/DDBJ databases">
        <title>Culex pipiens pipiens assembly and annotation.</title>
        <authorList>
            <person name="Alout H."/>
            <person name="Durand T."/>
        </authorList>
    </citation>
    <scope>NUCLEOTIDE SEQUENCE [LARGE SCALE GENOMIC DNA]</scope>
    <source>
        <strain evidence="24">HA-2024</strain>
        <tissue evidence="24">Whole body</tissue>
    </source>
</reference>
<dbReference type="InterPro" id="IPR000719">
    <property type="entry name" value="Prot_kinase_dom"/>
</dbReference>
<keyword evidence="2" id="KW-1003">Cell membrane</keyword>
<evidence type="ECO:0000256" key="9">
    <source>
        <dbReference type="ARBA" id="ARBA00022989"/>
    </source>
</evidence>
<dbReference type="PROSITE" id="PS00239">
    <property type="entry name" value="RECEPTOR_TYR_KIN_II"/>
    <property type="match status" value="1"/>
</dbReference>
<proteinExistence type="inferred from homology"/>
<evidence type="ECO:0000256" key="1">
    <source>
        <dbReference type="ARBA" id="ARBA00004251"/>
    </source>
</evidence>
<protein>
    <recommendedName>
        <fullName evidence="18">Tyrosine-protein kinase receptor</fullName>
        <ecNumber evidence="18">2.7.10.1</ecNumber>
    </recommendedName>
</protein>
<dbReference type="PROSITE" id="PS50060">
    <property type="entry name" value="MAM_2"/>
    <property type="match status" value="2"/>
</dbReference>
<evidence type="ECO:0000256" key="20">
    <source>
        <dbReference type="SAM" id="Phobius"/>
    </source>
</evidence>
<dbReference type="InterPro" id="IPR011009">
    <property type="entry name" value="Kinase-like_dom_sf"/>
</dbReference>
<dbReference type="PANTHER" id="PTHR24416:SF604">
    <property type="entry name" value="RECEPTOR PROTEIN-TYROSINE KINASE"/>
    <property type="match status" value="1"/>
</dbReference>
<dbReference type="InterPro" id="IPR055163">
    <property type="entry name" value="ALK/LTK-like_GRD"/>
</dbReference>
<feature type="domain" description="MAM" evidence="23">
    <location>
        <begin position="512"/>
        <end position="700"/>
    </location>
</feature>
<feature type="domain" description="Protein kinase" evidence="22">
    <location>
        <begin position="1188"/>
        <end position="1464"/>
    </location>
</feature>
<keyword evidence="4 18" id="KW-0812">Transmembrane</keyword>
<keyword evidence="18" id="KW-0597">Phosphoprotein</keyword>
<feature type="region of interest" description="Disordered" evidence="19">
    <location>
        <begin position="45"/>
        <end position="91"/>
    </location>
</feature>
<feature type="domain" description="MAM" evidence="23">
    <location>
        <begin position="293"/>
        <end position="459"/>
    </location>
</feature>
<dbReference type="FunFam" id="1.10.510.10:FF:000113">
    <property type="entry name" value="Tyrosine-protein kinase receptor"/>
    <property type="match status" value="1"/>
</dbReference>
<evidence type="ECO:0000256" key="5">
    <source>
        <dbReference type="ARBA" id="ARBA00022729"/>
    </source>
</evidence>
<dbReference type="PROSITE" id="PS50011">
    <property type="entry name" value="PROTEIN_KINASE_DOM"/>
    <property type="match status" value="1"/>
</dbReference>
<feature type="region of interest" description="Disordered" evidence="19">
    <location>
        <begin position="148"/>
        <end position="190"/>
    </location>
</feature>
<dbReference type="InterPro" id="IPR023415">
    <property type="entry name" value="LDLR_class-A_CS"/>
</dbReference>
<dbReference type="PANTHER" id="PTHR24416">
    <property type="entry name" value="TYROSINE-PROTEIN KINASE RECEPTOR"/>
    <property type="match status" value="1"/>
</dbReference>
<sequence>MPRSLLTPLLLATLLLILRSAFGQRPLGNATFGASHNSTGVINVLQTSTTGHPPTTPEEPYYSEEEDDQHSPHDEHPYQHPPGIDGNLPGHISIASNQYAIAGGRLSDPLNSFSPSINDIIASENNHLRPVNLNPVSDLVGKSRSINPFIPTPNPAQTGDSAGGAGPPGSFADLGGNRKPFNPRRRPASSSAIHNLRKLNKNAAANAAATSGADSGIERANDGNSPRRLLGHGTVGMPMHTPGHQGGPGSRRRPYDNVQGEDPLWQIRQKFQNEKYLNPIIYENDDMDRQLGVGCNFETECAWTWKHDDPQSFQVVTGANLTESNRTGMMPGPKADVLGDANGHFLHLRLTTNSTAQILTSPMFGATRENCYLEVYTHQSMMAYGSLRIVIETVGSHESSWVPAEVMGNDLGKWLLNKFRIDKITKDFRILFEVVPNRLGEHPRGHVSIDNLRMVNCFPDAISTNNCSFSQVRCTASKVPVCIKTPKICDIEKDCDDEEDETLNCDKIPFGGRCDFESGWCGWQNYGNAILSWARHSGPTPTEKTGPDMDHTHEATMENVTGYYMFVNMNQHANDSEKKTLVGLASNAIMNSVIFNPPPLVHTNASSPYRNSCVVRFYVHQFGMNPGSINLSSVEIKEKENVTTTLWWSSKNLGEYWVRVDIILPNITTKYYLQFEARMGMRIFSDVAIDDFSLSPECFGLNIPADDLQGYNYWDPRIGGVKQPHKDFTGKSYLELNTCGAKGQHGPTPADCLTSYNGTEALNAVQVIDRQPFKGIQSWKVPNEGYYTIIAKGAGGGLGSGGVGSSRGAMVLSVLELHKDEEIFILVGQSGEHACIKSMGYRDETCEPKNKPPFAKDTLPMYTSKTQQVKNTVIEDGAGGGGGGTYVFLLNSANTAVPLLVAGGGGGLGVGRYVDEDGQHGKKYIAGSKDVSGTAHSDHARHAGPGGGWRAQADMGLDPKYGASLLEGGRGGLPCYPPRGAHGQGGFGGGGGGCDTGGGGGGFSGGDTMINSTNGQGGGSFLASKRNVPELSMEQSGANSGHGAVLIIPAIQGCGCDYRCVALDEYRSMVGCICPDGWTLKPDNFTACELQSETPEMQYLIVFFVVVVVILVAALASLILILYNRFQRKRQAALRHKMLLEQDLQLSRLRSTADDTGLTNFNPNYGCDGILNGNVDVKSLPQVARESLRLVKALGQGAFGEVYQGLYRHRDGDAVEMPVAVKTLPEMSTGQAESDFLMEAAIMAKFNHPNIVHLIGVCFDRHPRFIVLELLAGGDLKNFLREGRNKPERPSPLTMKDLIFCALDVAKGCRYMESKRFIHRDIAARNCLLSSKGPGRVVKIADFGMARDIYRSDYYRKGGKAMLPIKWMPPEAFLDGIFTSKTDVWSFGVLLWEVFSLGLMPYTGLPNRDVMQLVTGGGRLDAPPGCPNAIYRIMADCWNPTPEERPTFSNLLERLTTCTQDPEVMNAPLPSFFRPPSNERDTTIMRPPGNDDFCLQVPNSSDYLIPLPGPRTVAERLLSEATGVTIPDTMVTCTPPKTASPRIINGQPQQLQQDGKCWETSFIREQPTVVTSMASMPAVQDPTMLVDENGPIEVPGCPVVDKLISLDTPQQTPTSIQPPISFSTSMTNGPVTGHGHNGVVVMAHCNGGINGSPQLLANGTGPNGSGIIPPPPLVDQIDTAKILNSIPPPPITLDPSTLNKQQAGVGGTSYANIRMINASSLNGGDHGEKMAGGRGNGGGGGGGNGGGSNHHHSNSSGSDKSGENRPTAFTIQTFSDRYINNENHSEISC</sequence>
<feature type="compositionally biased region" description="Basic and acidic residues" evidence="19">
    <location>
        <begin position="69"/>
        <end position="78"/>
    </location>
</feature>
<dbReference type="GO" id="GO:0005886">
    <property type="term" value="C:plasma membrane"/>
    <property type="evidence" value="ECO:0007669"/>
    <property type="project" value="UniProtKB-SubCell"/>
</dbReference>
<evidence type="ECO:0000256" key="3">
    <source>
        <dbReference type="ARBA" id="ARBA00022679"/>
    </source>
</evidence>
<dbReference type="PROSITE" id="PS50068">
    <property type="entry name" value="LDLRA_2"/>
    <property type="match status" value="1"/>
</dbReference>
<dbReference type="GO" id="GO:0004714">
    <property type="term" value="F:transmembrane receptor protein tyrosine kinase activity"/>
    <property type="evidence" value="ECO:0007669"/>
    <property type="project" value="UniProtKB-EC"/>
</dbReference>
<dbReference type="PRINTS" id="PR00109">
    <property type="entry name" value="TYRKINASE"/>
</dbReference>
<keyword evidence="7" id="KW-0418">Kinase</keyword>
<evidence type="ECO:0000256" key="7">
    <source>
        <dbReference type="ARBA" id="ARBA00022777"/>
    </source>
</evidence>
<keyword evidence="9 20" id="KW-1133">Transmembrane helix</keyword>
<feature type="chain" id="PRO_5044889707" description="Tyrosine-protein kinase receptor" evidence="21">
    <location>
        <begin position="24"/>
        <end position="1789"/>
    </location>
</feature>
<feature type="compositionally biased region" description="Gly residues" evidence="19">
    <location>
        <begin position="1732"/>
        <end position="1748"/>
    </location>
</feature>
<keyword evidence="14" id="KW-0325">Glycoprotein</keyword>
<dbReference type="SMART" id="SM00137">
    <property type="entry name" value="MAM"/>
    <property type="match status" value="1"/>
</dbReference>